<dbReference type="Proteomes" id="UP000193928">
    <property type="component" value="Unassembled WGS sequence"/>
</dbReference>
<keyword evidence="2" id="KW-1185">Reference proteome</keyword>
<evidence type="ECO:0000313" key="1">
    <source>
        <dbReference type="EMBL" id="ORV88506.1"/>
    </source>
</evidence>
<evidence type="ECO:0000313" key="2">
    <source>
        <dbReference type="Proteomes" id="UP000193928"/>
    </source>
</evidence>
<reference evidence="1 2" key="1">
    <citation type="submission" date="2016-01" db="EMBL/GenBank/DDBJ databases">
        <title>The new phylogeny of the genus Mycobacterium.</title>
        <authorList>
            <person name="Tarcisio F."/>
            <person name="Conor M."/>
            <person name="Antonella G."/>
            <person name="Elisabetta G."/>
            <person name="Giulia F.S."/>
            <person name="Sara T."/>
            <person name="Anna F."/>
            <person name="Clotilde B."/>
            <person name="Roberto B."/>
            <person name="Veronica D.S."/>
            <person name="Fabio R."/>
            <person name="Monica P."/>
            <person name="Olivier J."/>
            <person name="Enrico T."/>
            <person name="Nicola S."/>
        </authorList>
    </citation>
    <scope>NUCLEOTIDE SEQUENCE [LARGE SCALE GENOMIC DNA]</scope>
    <source>
        <strain evidence="1 2">DSM 44160</strain>
    </source>
</reference>
<accession>A0A1X1WPD3</accession>
<dbReference type="AlphaFoldDB" id="A0A1X1WPD3"/>
<sequence>MSTLDELEQRVGEKFAVEAAKRVDPQWMLDIGQWTIGGHPDALVPNPGDIPQFPREQWVTYPNKRTMCLLILDRLLDFDNLDDEQWMQAAALMTFGGRERIA</sequence>
<dbReference type="EMBL" id="LQOY01000071">
    <property type="protein sequence ID" value="ORV88506.1"/>
    <property type="molecule type" value="Genomic_DNA"/>
</dbReference>
<proteinExistence type="predicted"/>
<organism evidence="1 2">
    <name type="scientific">Mycobacterium gordonae</name>
    <dbReference type="NCBI Taxonomy" id="1778"/>
    <lineage>
        <taxon>Bacteria</taxon>
        <taxon>Bacillati</taxon>
        <taxon>Actinomycetota</taxon>
        <taxon>Actinomycetes</taxon>
        <taxon>Mycobacteriales</taxon>
        <taxon>Mycobacteriaceae</taxon>
        <taxon>Mycobacterium</taxon>
    </lineage>
</organism>
<comment type="caution">
    <text evidence="1">The sequence shown here is derived from an EMBL/GenBank/DDBJ whole genome shotgun (WGS) entry which is preliminary data.</text>
</comment>
<protein>
    <submittedName>
        <fullName evidence="1">Uncharacterized protein</fullName>
    </submittedName>
</protein>
<name>A0A1X1WPD3_MYCGO</name>
<dbReference type="RefSeq" id="WP_069435329.1">
    <property type="nucleotide sequence ID" value="NZ_JACKSU010000009.1"/>
</dbReference>
<gene>
    <name evidence="1" type="ORF">AWC08_22210</name>
</gene>